<accession>X1RCS0</accession>
<name>X1RCS0_9ZZZZ</name>
<organism evidence="1">
    <name type="scientific">marine sediment metagenome</name>
    <dbReference type="NCBI Taxonomy" id="412755"/>
    <lineage>
        <taxon>unclassified sequences</taxon>
        <taxon>metagenomes</taxon>
        <taxon>ecological metagenomes</taxon>
    </lineage>
</organism>
<sequence>MKCSGNCGKNLEEEEVVYQVRRGRFEEMAKEHRLTQEEEFIPDEDVGYYCSECLAKGV</sequence>
<proteinExistence type="predicted"/>
<dbReference type="AlphaFoldDB" id="X1RCS0"/>
<gene>
    <name evidence="1" type="ORF">S12H4_22765</name>
</gene>
<reference evidence="1" key="1">
    <citation type="journal article" date="2014" name="Front. Microbiol.">
        <title>High frequency of phylogenetically diverse reductive dehalogenase-homologous genes in deep subseafloor sedimentary metagenomes.</title>
        <authorList>
            <person name="Kawai M."/>
            <person name="Futagami T."/>
            <person name="Toyoda A."/>
            <person name="Takaki Y."/>
            <person name="Nishi S."/>
            <person name="Hori S."/>
            <person name="Arai W."/>
            <person name="Tsubouchi T."/>
            <person name="Morono Y."/>
            <person name="Uchiyama I."/>
            <person name="Ito T."/>
            <person name="Fujiyama A."/>
            <person name="Inagaki F."/>
            <person name="Takami H."/>
        </authorList>
    </citation>
    <scope>NUCLEOTIDE SEQUENCE</scope>
    <source>
        <strain evidence="1">Expedition CK06-06</strain>
    </source>
</reference>
<comment type="caution">
    <text evidence="1">The sequence shown here is derived from an EMBL/GenBank/DDBJ whole genome shotgun (WGS) entry which is preliminary data.</text>
</comment>
<protein>
    <submittedName>
        <fullName evidence="1">Uncharacterized protein</fullName>
    </submittedName>
</protein>
<dbReference type="EMBL" id="BARW01011939">
    <property type="protein sequence ID" value="GAI78522.1"/>
    <property type="molecule type" value="Genomic_DNA"/>
</dbReference>
<evidence type="ECO:0000313" key="1">
    <source>
        <dbReference type="EMBL" id="GAI78522.1"/>
    </source>
</evidence>